<dbReference type="Proteomes" id="UP001187192">
    <property type="component" value="Unassembled WGS sequence"/>
</dbReference>
<accession>A0AA88CWU6</accession>
<comment type="caution">
    <text evidence="1">The sequence shown here is derived from an EMBL/GenBank/DDBJ whole genome shotgun (WGS) entry which is preliminary data.</text>
</comment>
<organism evidence="1 2">
    <name type="scientific">Ficus carica</name>
    <name type="common">Common fig</name>
    <dbReference type="NCBI Taxonomy" id="3494"/>
    <lineage>
        <taxon>Eukaryota</taxon>
        <taxon>Viridiplantae</taxon>
        <taxon>Streptophyta</taxon>
        <taxon>Embryophyta</taxon>
        <taxon>Tracheophyta</taxon>
        <taxon>Spermatophyta</taxon>
        <taxon>Magnoliopsida</taxon>
        <taxon>eudicotyledons</taxon>
        <taxon>Gunneridae</taxon>
        <taxon>Pentapetalae</taxon>
        <taxon>rosids</taxon>
        <taxon>fabids</taxon>
        <taxon>Rosales</taxon>
        <taxon>Moraceae</taxon>
        <taxon>Ficeae</taxon>
        <taxon>Ficus</taxon>
    </lineage>
</organism>
<evidence type="ECO:0000313" key="1">
    <source>
        <dbReference type="EMBL" id="GMN33551.1"/>
    </source>
</evidence>
<keyword evidence="2" id="KW-1185">Reference proteome</keyword>
<dbReference type="EMBL" id="BTGU01000004">
    <property type="protein sequence ID" value="GMN33551.1"/>
    <property type="molecule type" value="Genomic_DNA"/>
</dbReference>
<sequence>MFSSSATLSDSSSFFQFIGLAKEAEWVARELHRRESRSHSQIRSQSS</sequence>
<dbReference type="AlphaFoldDB" id="A0AA88CWU6"/>
<protein>
    <submittedName>
        <fullName evidence="1">Uncharacterized protein</fullName>
    </submittedName>
</protein>
<proteinExistence type="predicted"/>
<name>A0AA88CWU6_FICCA</name>
<evidence type="ECO:0000313" key="2">
    <source>
        <dbReference type="Proteomes" id="UP001187192"/>
    </source>
</evidence>
<gene>
    <name evidence="1" type="ORF">TIFTF001_004232</name>
</gene>
<reference evidence="1" key="1">
    <citation type="submission" date="2023-07" db="EMBL/GenBank/DDBJ databases">
        <title>draft genome sequence of fig (Ficus carica).</title>
        <authorList>
            <person name="Takahashi T."/>
            <person name="Nishimura K."/>
        </authorList>
    </citation>
    <scope>NUCLEOTIDE SEQUENCE</scope>
</reference>